<feature type="compositionally biased region" description="Basic and acidic residues" evidence="1">
    <location>
        <begin position="184"/>
        <end position="242"/>
    </location>
</feature>
<feature type="region of interest" description="Disordered" evidence="1">
    <location>
        <begin position="123"/>
        <end position="339"/>
    </location>
</feature>
<dbReference type="Proteomes" id="UP000298663">
    <property type="component" value="Unassembled WGS sequence"/>
</dbReference>
<evidence type="ECO:0000313" key="2">
    <source>
        <dbReference type="EMBL" id="TKR67674.1"/>
    </source>
</evidence>
<gene>
    <name evidence="2" type="ORF">L596_023789</name>
</gene>
<dbReference type="AlphaFoldDB" id="A0A4U5MES4"/>
<evidence type="ECO:0000256" key="1">
    <source>
        <dbReference type="SAM" id="MobiDB-lite"/>
    </source>
</evidence>
<accession>A0A4U5MES4</accession>
<organism evidence="2 3">
    <name type="scientific">Steinernema carpocapsae</name>
    <name type="common">Entomopathogenic nematode</name>
    <dbReference type="NCBI Taxonomy" id="34508"/>
    <lineage>
        <taxon>Eukaryota</taxon>
        <taxon>Metazoa</taxon>
        <taxon>Ecdysozoa</taxon>
        <taxon>Nematoda</taxon>
        <taxon>Chromadorea</taxon>
        <taxon>Rhabditida</taxon>
        <taxon>Tylenchina</taxon>
        <taxon>Panagrolaimomorpha</taxon>
        <taxon>Strongyloidoidea</taxon>
        <taxon>Steinernematidae</taxon>
        <taxon>Steinernema</taxon>
    </lineage>
</organism>
<sequence>MTTFEAGRPISVDQRKVQTREKLTEIFGSFAEFSDRIAKKNICGLYPMTASPRRPVVSPPQVSHTLPTITVTNGTASSTSASSSSSSHHSSAKEKDSSMMTTEELLQSMQSLVKAKEPIGVLSKPRDACSSTSSASSASSVSSSSASSSVASSSRVQPSTSSVAPSHRSSNGINGSLSSTSSSSRRDRDKERDRERERDHDSRDFRDSKDRRRDLERERRPAKSHRTTEDRPRQRDRDDHRCSNVATTSSAISGRSSKEREEAAETSAPLKAIDSLFSTSSSKRSFRESPTTISSATTKTSRILSGKRKDSPTRENRGRINRQATTSKAPIRESRWNVATPTTLRTTKMFRCHLTESKRTTMECSTRLWMQYSV</sequence>
<name>A0A4U5MES4_STECR</name>
<feature type="compositionally biased region" description="Polar residues" evidence="1">
    <location>
        <begin position="244"/>
        <end position="255"/>
    </location>
</feature>
<feature type="compositionally biased region" description="Basic and acidic residues" evidence="1">
    <location>
        <begin position="307"/>
        <end position="318"/>
    </location>
</feature>
<reference evidence="2 3" key="2">
    <citation type="journal article" date="2019" name="G3 (Bethesda)">
        <title>Hybrid Assembly of the Genome of the Entomopathogenic Nematode Steinernema carpocapsae Identifies the X-Chromosome.</title>
        <authorList>
            <person name="Serra L."/>
            <person name="Macchietto M."/>
            <person name="Macias-Munoz A."/>
            <person name="McGill C.J."/>
            <person name="Rodriguez I.M."/>
            <person name="Rodriguez B."/>
            <person name="Murad R."/>
            <person name="Mortazavi A."/>
        </authorList>
    </citation>
    <scope>NUCLEOTIDE SEQUENCE [LARGE SCALE GENOMIC DNA]</scope>
    <source>
        <strain evidence="2 3">ALL</strain>
    </source>
</reference>
<feature type="compositionally biased region" description="Low complexity" evidence="1">
    <location>
        <begin position="75"/>
        <end position="89"/>
    </location>
</feature>
<keyword evidence="3" id="KW-1185">Reference proteome</keyword>
<feature type="compositionally biased region" description="Low complexity" evidence="1">
    <location>
        <begin position="130"/>
        <end position="164"/>
    </location>
</feature>
<protein>
    <submittedName>
        <fullName evidence="2">Uncharacterized protein</fullName>
    </submittedName>
</protein>
<dbReference type="EMBL" id="AZBU02000008">
    <property type="protein sequence ID" value="TKR67674.1"/>
    <property type="molecule type" value="Genomic_DNA"/>
</dbReference>
<evidence type="ECO:0000313" key="3">
    <source>
        <dbReference type="Proteomes" id="UP000298663"/>
    </source>
</evidence>
<feature type="region of interest" description="Disordered" evidence="1">
    <location>
        <begin position="54"/>
        <end position="100"/>
    </location>
</feature>
<feature type="compositionally biased region" description="Polar residues" evidence="1">
    <location>
        <begin position="61"/>
        <end position="74"/>
    </location>
</feature>
<feature type="compositionally biased region" description="Polar residues" evidence="1">
    <location>
        <begin position="290"/>
        <end position="303"/>
    </location>
</feature>
<comment type="caution">
    <text evidence="2">The sequence shown here is derived from an EMBL/GenBank/DDBJ whole genome shotgun (WGS) entry which is preliminary data.</text>
</comment>
<proteinExistence type="predicted"/>
<reference evidence="2 3" key="1">
    <citation type="journal article" date="2015" name="Genome Biol.">
        <title>Comparative genomics of Steinernema reveals deeply conserved gene regulatory networks.</title>
        <authorList>
            <person name="Dillman A.R."/>
            <person name="Macchietto M."/>
            <person name="Porter C.F."/>
            <person name="Rogers A."/>
            <person name="Williams B."/>
            <person name="Antoshechkin I."/>
            <person name="Lee M.M."/>
            <person name="Goodwin Z."/>
            <person name="Lu X."/>
            <person name="Lewis E.E."/>
            <person name="Goodrich-Blair H."/>
            <person name="Stock S.P."/>
            <person name="Adams B.J."/>
            <person name="Sternberg P.W."/>
            <person name="Mortazavi A."/>
        </authorList>
    </citation>
    <scope>NUCLEOTIDE SEQUENCE [LARGE SCALE GENOMIC DNA]</scope>
    <source>
        <strain evidence="2 3">ALL</strain>
    </source>
</reference>